<dbReference type="Proteomes" id="UP000283295">
    <property type="component" value="Unassembled WGS sequence"/>
</dbReference>
<dbReference type="EMBL" id="QRVK01000006">
    <property type="protein sequence ID" value="RGS43560.1"/>
    <property type="molecule type" value="Genomic_DNA"/>
</dbReference>
<proteinExistence type="predicted"/>
<gene>
    <name evidence="1" type="ORF">DWX94_04375</name>
</gene>
<accession>A0A412ITZ5</accession>
<dbReference type="OrthoDB" id="2672871at2"/>
<name>A0A412ITZ5_9FIRM</name>
<sequence>MGKICVGLYGGKSIFKGKEVPLQGDTIYCECPDRCSLYKEGKCLCIRRLGIKCPNGTVTTEKGYTSRAKKYGAFRQKYTGDETYAKLKSPIHNKFAIVGDYYWFNGGYVRARKAKENDSPREVVSGYVLWSNIGTSEFCIPIVDMNIQLLNAILSYSPRNIFGESLEKYYLEYVADILKEMQEIAPELYQELTEKYPEYKSERYIPNYVGRYAYTRTLRDGCTIHDGRGNVGVLKDGKIYCDNFKGIVPFGGESASVVIELGETSTIEITDNSQVCKGTIFK</sequence>
<comment type="caution">
    <text evidence="1">The sequence shown here is derived from an EMBL/GenBank/DDBJ whole genome shotgun (WGS) entry which is preliminary data.</text>
</comment>
<protein>
    <submittedName>
        <fullName evidence="1">Uncharacterized protein</fullName>
    </submittedName>
</protein>
<evidence type="ECO:0000313" key="1">
    <source>
        <dbReference type="EMBL" id="RGS43560.1"/>
    </source>
</evidence>
<organism evidence="1 2">
    <name type="scientific">Coprococcus eutactus</name>
    <dbReference type="NCBI Taxonomy" id="33043"/>
    <lineage>
        <taxon>Bacteria</taxon>
        <taxon>Bacillati</taxon>
        <taxon>Bacillota</taxon>
        <taxon>Clostridia</taxon>
        <taxon>Lachnospirales</taxon>
        <taxon>Lachnospiraceae</taxon>
        <taxon>Coprococcus</taxon>
    </lineage>
</organism>
<reference evidence="1 2" key="1">
    <citation type="submission" date="2018-08" db="EMBL/GenBank/DDBJ databases">
        <title>A genome reference for cultivated species of the human gut microbiota.</title>
        <authorList>
            <person name="Zou Y."/>
            <person name="Xue W."/>
            <person name="Luo G."/>
        </authorList>
    </citation>
    <scope>NUCLEOTIDE SEQUENCE [LARGE SCALE GENOMIC DNA]</scope>
    <source>
        <strain evidence="1 2">AF22-21</strain>
    </source>
</reference>
<dbReference type="AlphaFoldDB" id="A0A412ITZ5"/>
<evidence type="ECO:0000313" key="2">
    <source>
        <dbReference type="Proteomes" id="UP000283295"/>
    </source>
</evidence>